<dbReference type="Proteomes" id="UP000322524">
    <property type="component" value="Unassembled WGS sequence"/>
</dbReference>
<sequence length="64" mass="7295">MRPLKRCEEAQALPLGKRSHLRKSTAALNQAPKLFYSQPNTIITKIPTTEHLFLRNIEAVPINK</sequence>
<evidence type="ECO:0000313" key="1">
    <source>
        <dbReference type="EMBL" id="TYS70719.1"/>
    </source>
</evidence>
<reference evidence="1 2" key="1">
    <citation type="submission" date="2019-08" db="EMBL/GenBank/DDBJ databases">
        <title>Bacillus genomes from the desert of Cuatro Cienegas, Coahuila.</title>
        <authorList>
            <person name="Olmedo-Alvarez G."/>
        </authorList>
    </citation>
    <scope>NUCLEOTIDE SEQUENCE [LARGE SCALE GENOMIC DNA]</scope>
    <source>
        <strain evidence="1 2">CH28_1T</strain>
    </source>
</reference>
<organism evidence="1 2">
    <name type="scientific">Sutcliffiella horikoshii</name>
    <dbReference type="NCBI Taxonomy" id="79883"/>
    <lineage>
        <taxon>Bacteria</taxon>
        <taxon>Bacillati</taxon>
        <taxon>Bacillota</taxon>
        <taxon>Bacilli</taxon>
        <taxon>Bacillales</taxon>
        <taxon>Bacillaceae</taxon>
        <taxon>Sutcliffiella</taxon>
    </lineage>
</organism>
<evidence type="ECO:0000313" key="2">
    <source>
        <dbReference type="Proteomes" id="UP000322524"/>
    </source>
</evidence>
<comment type="caution">
    <text evidence="1">The sequence shown here is derived from an EMBL/GenBank/DDBJ whole genome shotgun (WGS) entry which is preliminary data.</text>
</comment>
<name>A0A5D4T638_9BACI</name>
<accession>A0A5D4T638</accession>
<proteinExistence type="predicted"/>
<gene>
    <name evidence="1" type="ORF">FZC76_02155</name>
</gene>
<protein>
    <submittedName>
        <fullName evidence="1">Uncharacterized protein</fullName>
    </submittedName>
</protein>
<dbReference type="EMBL" id="VTEV01000001">
    <property type="protein sequence ID" value="TYS70719.1"/>
    <property type="molecule type" value="Genomic_DNA"/>
</dbReference>
<dbReference type="AlphaFoldDB" id="A0A5D4T638"/>